<comment type="cofactor">
    <cofactor evidence="3">
        <name>Mg(2+)</name>
        <dbReference type="ChEBI" id="CHEBI:18420"/>
    </cofactor>
</comment>
<keyword evidence="3 4" id="KW-0436">Ligase</keyword>
<dbReference type="EC" id="4.1.1.36" evidence="3"/>
<reference evidence="7 8" key="1">
    <citation type="submission" date="2018-06" db="EMBL/GenBank/DDBJ databases">
        <authorList>
            <consortium name="Pathogen Informatics"/>
            <person name="Doyle S."/>
        </authorList>
    </citation>
    <scope>NUCLEOTIDE SEQUENCE [LARGE SCALE GENOMIC DNA]</scope>
    <source>
        <strain evidence="7 8">NCTC13163</strain>
    </source>
</reference>
<feature type="region of interest" description="Phosphopantothenate--cysteine ligase" evidence="3">
    <location>
        <begin position="189"/>
        <end position="396"/>
    </location>
</feature>
<comment type="catalytic activity">
    <reaction evidence="3 4">
        <text>(R)-4'-phosphopantothenate + L-cysteine + CTP = N-[(R)-4-phosphopantothenoyl]-L-cysteine + CMP + diphosphate + H(+)</text>
        <dbReference type="Rhea" id="RHEA:19397"/>
        <dbReference type="ChEBI" id="CHEBI:10986"/>
        <dbReference type="ChEBI" id="CHEBI:15378"/>
        <dbReference type="ChEBI" id="CHEBI:33019"/>
        <dbReference type="ChEBI" id="CHEBI:35235"/>
        <dbReference type="ChEBI" id="CHEBI:37563"/>
        <dbReference type="ChEBI" id="CHEBI:59458"/>
        <dbReference type="ChEBI" id="CHEBI:60377"/>
        <dbReference type="EC" id="6.3.2.5"/>
    </reaction>
</comment>
<keyword evidence="3 4" id="KW-0288">FMN</keyword>
<keyword evidence="3" id="KW-0511">Multifunctional enzyme</keyword>
<dbReference type="RefSeq" id="WP_029335428.1">
    <property type="nucleotide sequence ID" value="NZ_UGGP01000001.1"/>
</dbReference>
<comment type="caution">
    <text evidence="3">Lacks conserved residue(s) required for the propagation of feature annotation.</text>
</comment>
<dbReference type="NCBIfam" id="TIGR00521">
    <property type="entry name" value="coaBC_dfp"/>
    <property type="match status" value="1"/>
</dbReference>
<dbReference type="InterPro" id="IPR007085">
    <property type="entry name" value="DNA/pantothenate-metab_flavo_C"/>
</dbReference>
<dbReference type="Gene3D" id="3.40.50.1950">
    <property type="entry name" value="Flavin prenyltransferase-like"/>
    <property type="match status" value="1"/>
</dbReference>
<dbReference type="HAMAP" id="MF_02225">
    <property type="entry name" value="CoaBC"/>
    <property type="match status" value="1"/>
</dbReference>
<comment type="catalytic activity">
    <reaction evidence="3 4">
        <text>N-[(R)-4-phosphopantothenoyl]-L-cysteine + H(+) = (R)-4'-phosphopantetheine + CO2</text>
        <dbReference type="Rhea" id="RHEA:16793"/>
        <dbReference type="ChEBI" id="CHEBI:15378"/>
        <dbReference type="ChEBI" id="CHEBI:16526"/>
        <dbReference type="ChEBI" id="CHEBI:59458"/>
        <dbReference type="ChEBI" id="CHEBI:61723"/>
        <dbReference type="EC" id="4.1.1.36"/>
    </reaction>
</comment>
<comment type="cofactor">
    <cofactor evidence="3">
        <name>FMN</name>
        <dbReference type="ChEBI" id="CHEBI:58210"/>
    </cofactor>
    <text evidence="3">Binds 1 FMN per subunit.</text>
</comment>
<dbReference type="GO" id="GO:0010181">
    <property type="term" value="F:FMN binding"/>
    <property type="evidence" value="ECO:0007669"/>
    <property type="project" value="UniProtKB-UniRule"/>
</dbReference>
<comment type="pathway">
    <text evidence="3 4">Cofactor biosynthesis; coenzyme A biosynthesis; CoA from (R)-pantothenate: step 2/5.</text>
</comment>
<comment type="function">
    <text evidence="3">Catalyzes two sequential steps in the biosynthesis of coenzyme A. In the first step cysteine is conjugated to 4'-phosphopantothenate to form 4-phosphopantothenoylcysteine. In the second step the latter compound is decarboxylated to form 4'-phosphopantotheine.</text>
</comment>
<dbReference type="Pfam" id="PF04127">
    <property type="entry name" value="DFP"/>
    <property type="match status" value="1"/>
</dbReference>
<comment type="pathway">
    <text evidence="3 4">Cofactor biosynthesis; coenzyme A biosynthesis; CoA from (R)-pantothenate: step 3/5.</text>
</comment>
<protein>
    <recommendedName>
        <fullName evidence="3">Coenzyme A biosynthesis bifunctional protein CoaBC</fullName>
    </recommendedName>
    <alternativeName>
        <fullName evidence="3">DNA/pantothenate metabolism flavoprotein</fullName>
    </alternativeName>
    <alternativeName>
        <fullName evidence="3">Phosphopantothenoylcysteine synthetase/decarboxylase</fullName>
        <shortName evidence="3">PPCS-PPCDC</shortName>
    </alternativeName>
    <domain>
        <recommendedName>
            <fullName evidence="3">Phosphopantothenoylcysteine decarboxylase</fullName>
            <shortName evidence="3">PPC decarboxylase</shortName>
            <shortName evidence="3">PPC-DC</shortName>
            <ecNumber evidence="3">4.1.1.36</ecNumber>
        </recommendedName>
        <alternativeName>
            <fullName evidence="3">CoaC</fullName>
        </alternativeName>
    </domain>
    <domain>
        <recommendedName>
            <fullName evidence="3">Phosphopantothenate--cysteine ligase</fullName>
            <ecNumber evidence="3">6.3.2.5</ecNumber>
        </recommendedName>
        <alternativeName>
            <fullName evidence="3">CoaB</fullName>
        </alternativeName>
        <alternativeName>
            <fullName evidence="3">Phosphopantothenoylcysteine synthetase</fullName>
            <shortName evidence="3">PPC synthetase</shortName>
            <shortName evidence="3">PPC-S</shortName>
        </alternativeName>
    </domain>
</protein>
<gene>
    <name evidence="3 7" type="primary">coaBC</name>
    <name evidence="7" type="ORF">NCTC13163_01890</name>
</gene>
<feature type="binding site" evidence="3">
    <location>
        <position position="339"/>
    </location>
    <ligand>
        <name>CTP</name>
        <dbReference type="ChEBI" id="CHEBI:37563"/>
    </ligand>
</feature>
<feature type="binding site" evidence="3">
    <location>
        <position position="287"/>
    </location>
    <ligand>
        <name>CTP</name>
        <dbReference type="ChEBI" id="CHEBI:37563"/>
    </ligand>
</feature>
<dbReference type="UniPathway" id="UPA00241">
    <property type="reaction ID" value="UER00353"/>
</dbReference>
<dbReference type="InterPro" id="IPR035929">
    <property type="entry name" value="CoaB-like_sf"/>
</dbReference>
<dbReference type="EC" id="6.3.2.5" evidence="3"/>
<evidence type="ECO:0000313" key="7">
    <source>
        <dbReference type="EMBL" id="STO08518.1"/>
    </source>
</evidence>
<dbReference type="PANTHER" id="PTHR14359">
    <property type="entry name" value="HOMO-OLIGOMERIC FLAVIN CONTAINING CYS DECARBOXYLASE FAMILY"/>
    <property type="match status" value="1"/>
</dbReference>
<keyword evidence="3" id="KW-0460">Magnesium</keyword>
<feature type="active site" description="Proton donor" evidence="3">
    <location>
        <position position="157"/>
    </location>
</feature>
<dbReference type="OrthoDB" id="9802554at2"/>
<feature type="binding site" evidence="3">
    <location>
        <position position="335"/>
    </location>
    <ligand>
        <name>CTP</name>
        <dbReference type="ChEBI" id="CHEBI:37563"/>
    </ligand>
</feature>
<comment type="similarity">
    <text evidence="3 4">In the N-terminal section; belongs to the HFCD (homo-oligomeric flavin containing Cys decarboxylase) superfamily.</text>
</comment>
<dbReference type="GO" id="GO:0004632">
    <property type="term" value="F:phosphopantothenate--cysteine ligase activity"/>
    <property type="evidence" value="ECO:0007669"/>
    <property type="project" value="UniProtKB-UniRule"/>
</dbReference>
<evidence type="ECO:0000259" key="5">
    <source>
        <dbReference type="Pfam" id="PF02441"/>
    </source>
</evidence>
<evidence type="ECO:0000259" key="6">
    <source>
        <dbReference type="Pfam" id="PF04127"/>
    </source>
</evidence>
<feature type="domain" description="Flavoprotein" evidence="5">
    <location>
        <begin position="6"/>
        <end position="173"/>
    </location>
</feature>
<feature type="binding site" evidence="3">
    <location>
        <position position="277"/>
    </location>
    <ligand>
        <name>CTP</name>
        <dbReference type="ChEBI" id="CHEBI:37563"/>
    </ligand>
</feature>
<evidence type="ECO:0000313" key="8">
    <source>
        <dbReference type="Proteomes" id="UP000254060"/>
    </source>
</evidence>
<keyword evidence="1 3" id="KW-0210">Decarboxylase</keyword>
<dbReference type="GO" id="GO:0015937">
    <property type="term" value="P:coenzyme A biosynthetic process"/>
    <property type="evidence" value="ECO:0007669"/>
    <property type="project" value="UniProtKB-UniRule"/>
</dbReference>
<proteinExistence type="inferred from homology"/>
<dbReference type="AlphaFoldDB" id="A0A377FUV0"/>
<dbReference type="PANTHER" id="PTHR14359:SF6">
    <property type="entry name" value="PHOSPHOPANTOTHENOYLCYSTEINE DECARBOXYLASE"/>
    <property type="match status" value="1"/>
</dbReference>
<sequence>MVNDRNILLCVSGGIAAYKACALTSKLVQAGANVRVAMTQSAEQFVGKATFQALSRNPVYTDVFEEHDPTKIAHIDVVDTSDLIVVAPATANMIAKLANGIADDFITTSILAATCPVIVSPAMNVNMLDHPATRRNIETLKSYGYQIIEPGVGNLACGWIGGGRLPEPEDLLRIIESQFVPKHLLGKRVLVTAGPTVERIDPVRFLSNDSSGKMGVALAEAARDMGADVTLVHGPLQIPVPAGVRAIPVESSADMLETVLGHFDTQHLVIKSAAVADYRPKTVHAEKHKKVHGPLTIELEETTDILKTLGMKKTHQVVVGFAAETEQLETHARDKLEKKRVDYLVANHVATPGIGFGAEENEVTLFRADGSTLRLPRQSKQKLAHELLLQFKDAIQ</sequence>
<evidence type="ECO:0000256" key="1">
    <source>
        <dbReference type="ARBA" id="ARBA00022793"/>
    </source>
</evidence>
<keyword evidence="2 3" id="KW-0456">Lyase</keyword>
<evidence type="ECO:0000256" key="3">
    <source>
        <dbReference type="HAMAP-Rule" id="MF_02225"/>
    </source>
</evidence>
<dbReference type="GO" id="GO:0004633">
    <property type="term" value="F:phosphopantothenoylcysteine decarboxylase activity"/>
    <property type="evidence" value="ECO:0007669"/>
    <property type="project" value="UniProtKB-UniRule"/>
</dbReference>
<dbReference type="GO" id="GO:0046872">
    <property type="term" value="F:metal ion binding"/>
    <property type="evidence" value="ECO:0007669"/>
    <property type="project" value="UniProtKB-KW"/>
</dbReference>
<feature type="binding site" evidence="3">
    <location>
        <position position="321"/>
    </location>
    <ligand>
        <name>CTP</name>
        <dbReference type="ChEBI" id="CHEBI:37563"/>
    </ligand>
</feature>
<comment type="function">
    <text evidence="4">Catalyzes two steps in the biosynthesis of coenzyme A. In the first step cysteine is conjugated to 4'-phosphopantothenate to form 4-phosphopantothenoylcysteine, in the latter compound is decarboxylated to form 4'-phosphopantotheine.</text>
</comment>
<organism evidence="7 8">
    <name type="scientific">Exiguobacterium aurantiacum</name>
    <dbReference type="NCBI Taxonomy" id="33987"/>
    <lineage>
        <taxon>Bacteria</taxon>
        <taxon>Bacillati</taxon>
        <taxon>Bacillota</taxon>
        <taxon>Bacilli</taxon>
        <taxon>Bacillales</taxon>
        <taxon>Bacillales Family XII. Incertae Sedis</taxon>
        <taxon>Exiguobacterium</taxon>
    </lineage>
</organism>
<comment type="similarity">
    <text evidence="3 4">In the C-terminal section; belongs to the PPC synthetase family.</text>
</comment>
<feature type="domain" description="DNA/pantothenate metabolism flavoprotein C-terminal" evidence="6">
    <location>
        <begin position="185"/>
        <end position="390"/>
    </location>
</feature>
<keyword evidence="3" id="KW-0479">Metal-binding</keyword>
<accession>A0A377FUV0</accession>
<dbReference type="InterPro" id="IPR036551">
    <property type="entry name" value="Flavin_trans-like"/>
</dbReference>
<dbReference type="EMBL" id="UGGP01000001">
    <property type="protein sequence ID" value="STO08518.1"/>
    <property type="molecule type" value="Genomic_DNA"/>
</dbReference>
<evidence type="ECO:0000256" key="4">
    <source>
        <dbReference type="RuleBase" id="RU364078"/>
    </source>
</evidence>
<dbReference type="STRING" id="1397694.GCA_000702585_02384"/>
<dbReference type="Proteomes" id="UP000254060">
    <property type="component" value="Unassembled WGS sequence"/>
</dbReference>
<dbReference type="SUPFAM" id="SSF52507">
    <property type="entry name" value="Homo-oligomeric flavin-containing Cys decarboxylases, HFCD"/>
    <property type="match status" value="1"/>
</dbReference>
<dbReference type="Gene3D" id="3.40.50.10300">
    <property type="entry name" value="CoaB-like"/>
    <property type="match status" value="1"/>
</dbReference>
<dbReference type="Pfam" id="PF02441">
    <property type="entry name" value="Flavoprotein"/>
    <property type="match status" value="1"/>
</dbReference>
<dbReference type="InterPro" id="IPR003382">
    <property type="entry name" value="Flavoprotein"/>
</dbReference>
<dbReference type="GO" id="GO:0015941">
    <property type="term" value="P:pantothenate catabolic process"/>
    <property type="evidence" value="ECO:0007669"/>
    <property type="project" value="InterPro"/>
</dbReference>
<feature type="region of interest" description="Phosphopantothenoylcysteine decarboxylase" evidence="3">
    <location>
        <begin position="1"/>
        <end position="188"/>
    </location>
</feature>
<keyword evidence="3 4" id="KW-0285">Flavoprotein</keyword>
<dbReference type="GO" id="GO:0071513">
    <property type="term" value="C:phosphopantothenoylcysteine decarboxylase complex"/>
    <property type="evidence" value="ECO:0007669"/>
    <property type="project" value="TreeGrafter"/>
</dbReference>
<dbReference type="InterPro" id="IPR005252">
    <property type="entry name" value="CoaBC"/>
</dbReference>
<dbReference type="SUPFAM" id="SSF102645">
    <property type="entry name" value="CoaB-like"/>
    <property type="match status" value="1"/>
</dbReference>
<evidence type="ECO:0000256" key="2">
    <source>
        <dbReference type="ARBA" id="ARBA00023239"/>
    </source>
</evidence>
<name>A0A377FUV0_9BACL</name>